<accession>A0A3S5BQD7</accession>
<proteinExistence type="predicted"/>
<dbReference type="EMBL" id="CAAALY010247821">
    <property type="protein sequence ID" value="VEL34513.1"/>
    <property type="molecule type" value="Genomic_DNA"/>
</dbReference>
<organism evidence="1 2">
    <name type="scientific">Protopolystoma xenopodis</name>
    <dbReference type="NCBI Taxonomy" id="117903"/>
    <lineage>
        <taxon>Eukaryota</taxon>
        <taxon>Metazoa</taxon>
        <taxon>Spiralia</taxon>
        <taxon>Lophotrochozoa</taxon>
        <taxon>Platyhelminthes</taxon>
        <taxon>Monogenea</taxon>
        <taxon>Polyopisthocotylea</taxon>
        <taxon>Polystomatidea</taxon>
        <taxon>Polystomatidae</taxon>
        <taxon>Protopolystoma</taxon>
    </lineage>
</organism>
<gene>
    <name evidence="1" type="ORF">PXEA_LOCUS27953</name>
</gene>
<sequence length="215" mass="23742">MFDQCSPNLTPDRLAAEFGAATRMGRLLSRSAMRWHFCRGLTSVPFLASRRVQSRLPSRPHQNSPRWPAYTLLRPVHQTIPVGLAGIALAPHPRGHPDNQGSRLLGAYVQSQTGSTTARAIKLTSEHKGDISTRHHLPSRGFSPTTYSPYVRLFVSYVLISLPVCVRRLGASFPLSARGSLCMSQTMFTCNADRLLSLLNIAYLSLVCVCVCMCM</sequence>
<keyword evidence="2" id="KW-1185">Reference proteome</keyword>
<evidence type="ECO:0000313" key="2">
    <source>
        <dbReference type="Proteomes" id="UP000784294"/>
    </source>
</evidence>
<dbReference type="Proteomes" id="UP000784294">
    <property type="component" value="Unassembled WGS sequence"/>
</dbReference>
<protein>
    <submittedName>
        <fullName evidence="1">Uncharacterized protein</fullName>
    </submittedName>
</protein>
<dbReference type="AlphaFoldDB" id="A0A3S5BQD7"/>
<evidence type="ECO:0000313" key="1">
    <source>
        <dbReference type="EMBL" id="VEL34513.1"/>
    </source>
</evidence>
<comment type="caution">
    <text evidence="1">The sequence shown here is derived from an EMBL/GenBank/DDBJ whole genome shotgun (WGS) entry which is preliminary data.</text>
</comment>
<reference evidence="1" key="1">
    <citation type="submission" date="2018-11" db="EMBL/GenBank/DDBJ databases">
        <authorList>
            <consortium name="Pathogen Informatics"/>
        </authorList>
    </citation>
    <scope>NUCLEOTIDE SEQUENCE</scope>
</reference>
<name>A0A3S5BQD7_9PLAT</name>